<protein>
    <submittedName>
        <fullName evidence="2">Uncharacterized protein</fullName>
    </submittedName>
</protein>
<comment type="caution">
    <text evidence="2">The sequence shown here is derived from an EMBL/GenBank/DDBJ whole genome shotgun (WGS) entry which is preliminary data.</text>
</comment>
<dbReference type="Proteomes" id="UP001501474">
    <property type="component" value="Unassembled WGS sequence"/>
</dbReference>
<evidence type="ECO:0000256" key="1">
    <source>
        <dbReference type="SAM" id="MobiDB-lite"/>
    </source>
</evidence>
<reference evidence="2 3" key="1">
    <citation type="journal article" date="2019" name="Int. J. Syst. Evol. Microbiol.">
        <title>The Global Catalogue of Microorganisms (GCM) 10K type strain sequencing project: providing services to taxonomists for standard genome sequencing and annotation.</title>
        <authorList>
            <consortium name="The Broad Institute Genomics Platform"/>
            <consortium name="The Broad Institute Genome Sequencing Center for Infectious Disease"/>
            <person name="Wu L."/>
            <person name="Ma J."/>
        </authorList>
    </citation>
    <scope>NUCLEOTIDE SEQUENCE [LARGE SCALE GENOMIC DNA]</scope>
    <source>
        <strain evidence="2 3">JCM 3053</strain>
    </source>
</reference>
<feature type="region of interest" description="Disordered" evidence="1">
    <location>
        <begin position="1"/>
        <end position="25"/>
    </location>
</feature>
<feature type="compositionally biased region" description="Gly residues" evidence="1">
    <location>
        <begin position="7"/>
        <end position="20"/>
    </location>
</feature>
<dbReference type="EMBL" id="BAAART010000153">
    <property type="protein sequence ID" value="GAA2252296.1"/>
    <property type="molecule type" value="Genomic_DNA"/>
</dbReference>
<organism evidence="2 3">
    <name type="scientific">Streptomyces indiaensis</name>
    <dbReference type="NCBI Taxonomy" id="284033"/>
    <lineage>
        <taxon>Bacteria</taxon>
        <taxon>Bacillati</taxon>
        <taxon>Actinomycetota</taxon>
        <taxon>Actinomycetes</taxon>
        <taxon>Kitasatosporales</taxon>
        <taxon>Streptomycetaceae</taxon>
        <taxon>Streptomyces</taxon>
    </lineage>
</organism>
<evidence type="ECO:0000313" key="2">
    <source>
        <dbReference type="EMBL" id="GAA2252296.1"/>
    </source>
</evidence>
<gene>
    <name evidence="2" type="ORF">GCM10010104_56390</name>
</gene>
<sequence length="223" mass="21410">MEREVGGQSGRVGQAQGGAAGAAADGEARVAVAIVTGEAVRTRRHGGRGGERGAVVAHGQAVGPQCVDEVGPQQGAGCRVGGQRDGGAGGRVEAQVGGAAVGGAVVSEPGAVGGRVVGEAEAPAVGHAEGVGVGVPGRHLGALRGGEQGVGVGAGAQVQGGQCDQVVGAPGQAPRRCPAGRYERVDGVRGALRAGPYGVAVGEGAQTRCGAAAQEQRVDAERS</sequence>
<keyword evidence="3" id="KW-1185">Reference proteome</keyword>
<evidence type="ECO:0000313" key="3">
    <source>
        <dbReference type="Proteomes" id="UP001501474"/>
    </source>
</evidence>
<proteinExistence type="predicted"/>
<accession>A0ABN3EAD6</accession>
<name>A0ABN3EAD6_9ACTN</name>